<dbReference type="InterPro" id="IPR015020">
    <property type="entry name" value="Rv2525c-like_Glyco_Hydro-like"/>
</dbReference>
<accession>A0A0H4QJU5</accession>
<evidence type="ECO:0000259" key="2">
    <source>
        <dbReference type="Pfam" id="PF08924"/>
    </source>
</evidence>
<dbReference type="InterPro" id="IPR002477">
    <property type="entry name" value="Peptidoglycan-bd-like"/>
</dbReference>
<proteinExistence type="predicted"/>
<dbReference type="KEGG" id="lgn:ABM34_12015"/>
<dbReference type="SUPFAM" id="SSF47090">
    <property type="entry name" value="PGBD-like"/>
    <property type="match status" value="2"/>
</dbReference>
<dbReference type="Proteomes" id="UP000036106">
    <property type="component" value="Chromosome"/>
</dbReference>
<sequence>MDEWVLKTQKWVNSKYSNVSGYTKCPENGKTGWSTIYSLREGLQHELGISPVSSGYGKTTEAAVSTILSSLVVGYHNNIVKLIQGAFWCKGINPYAFDGQFSEDTCRAIKSLQKNAGVTSNGVMTGDLMKALFDMSAFVLVPGGSSKIRSMQQYLNGSYNQYFGILPCDGIYQRDTNTALIYALQAVEGMDPSTANGFYGPGTINKTPTLRSGDSGPAVRILQYGLLVNEEYGGPFDGVFSASVTSGVISFRKFMKLPPYNDIADLTVIKGLLTSNGNTNRDSIACDTSTQLNSRQIELLKKYGFYVVGRYLTGTVGVGPQRRDKHLTNSEISLINKAGLSIFPIYQDGGWDQDYFTSKQGVKDARLARSAALKLGFPTGSTIYFAVDVDVEGGNIQGTVIPYIRSVSNNLYDFKVGIYGTRNVCSQVLKAGYAKSCFVSDMSTGYSGNLGFRMPDKWSFDQFIEYSIGDLPIDQVASSGRDDGVRKFQHISIPTNNAVKELLGDIKFSWEKKIHLADYGWLSMEFLATKQINLNSGNHGVISIKNGKISLSALSSWFSGHYGTSESFGKLVFDQIDKVKFISKIKNGALEISSTLKSNFEYAVELTFTVFELMKGPIDDAFSLTLQATIKPKEIPGLLEEVVQELNDSFLGKYGTPVAGGLVVVAVVIIAAPGVELAGLAGMVLEFADAMITFISSAITTLGFA</sequence>
<dbReference type="Gene3D" id="3.20.20.80">
    <property type="entry name" value="Glycosidases"/>
    <property type="match status" value="1"/>
</dbReference>
<dbReference type="Pfam" id="PF01471">
    <property type="entry name" value="PG_binding_1"/>
    <property type="match status" value="1"/>
</dbReference>
<evidence type="ECO:0008006" key="5">
    <source>
        <dbReference type="Google" id="ProtNLM"/>
    </source>
</evidence>
<dbReference type="EMBL" id="CP012034">
    <property type="protein sequence ID" value="AKP68187.1"/>
    <property type="molecule type" value="Genomic_DNA"/>
</dbReference>
<dbReference type="InterPro" id="IPR036365">
    <property type="entry name" value="PGBD-like_sf"/>
</dbReference>
<dbReference type="Pfam" id="PF08924">
    <property type="entry name" value="Rv2525c_GlyHyd-like"/>
    <property type="match status" value="1"/>
</dbReference>
<dbReference type="Gene3D" id="1.10.101.10">
    <property type="entry name" value="PGBD-like superfamily/PGBD"/>
    <property type="match status" value="2"/>
</dbReference>
<feature type="domain" description="Rv2525c-like glycoside hydrolase-like" evidence="2">
    <location>
        <begin position="300"/>
        <end position="467"/>
    </location>
</feature>
<dbReference type="CDD" id="cd06418">
    <property type="entry name" value="GH25_BacA-like"/>
    <property type="match status" value="1"/>
</dbReference>
<gene>
    <name evidence="3" type="ORF">ABM34_12015</name>
</gene>
<keyword evidence="4" id="KW-1185">Reference proteome</keyword>
<dbReference type="InterPro" id="IPR017853">
    <property type="entry name" value="GH"/>
</dbReference>
<dbReference type="RefSeq" id="WP_064505421.1">
    <property type="nucleotide sequence ID" value="NZ_CP012034.1"/>
</dbReference>
<dbReference type="STRING" id="1007676.ABM34_12015"/>
<organism evidence="3 4">
    <name type="scientific">Companilactobacillus ginsenosidimutans</name>
    <dbReference type="NCBI Taxonomy" id="1007676"/>
    <lineage>
        <taxon>Bacteria</taxon>
        <taxon>Bacillati</taxon>
        <taxon>Bacillota</taxon>
        <taxon>Bacilli</taxon>
        <taxon>Lactobacillales</taxon>
        <taxon>Lactobacillaceae</taxon>
        <taxon>Companilactobacillus</taxon>
    </lineage>
</organism>
<dbReference type="AlphaFoldDB" id="A0A0H4QJU5"/>
<evidence type="ECO:0000313" key="4">
    <source>
        <dbReference type="Proteomes" id="UP000036106"/>
    </source>
</evidence>
<feature type="domain" description="Peptidoglycan binding-like" evidence="1">
    <location>
        <begin position="78"/>
        <end position="132"/>
    </location>
</feature>
<protein>
    <recommendedName>
        <fullName evidence="5">Peptidoglycan-binding protein</fullName>
    </recommendedName>
</protein>
<name>A0A0H4QJU5_9LACO</name>
<dbReference type="OrthoDB" id="1795295at2"/>
<evidence type="ECO:0000259" key="1">
    <source>
        <dbReference type="Pfam" id="PF01471"/>
    </source>
</evidence>
<reference evidence="4" key="1">
    <citation type="submission" date="2015-07" db="EMBL/GenBank/DDBJ databases">
        <title>Lactobacillus ginsenosidimutans/EMML 3141/ whole genome sequencing.</title>
        <authorList>
            <person name="Kim M.K."/>
            <person name="Im W.-T."/>
            <person name="Srinivasan S."/>
            <person name="Lee J.-J."/>
        </authorList>
    </citation>
    <scope>NUCLEOTIDE SEQUENCE [LARGE SCALE GENOMIC DNA]</scope>
    <source>
        <strain evidence="4">EMML 3041</strain>
    </source>
</reference>
<dbReference type="PATRIC" id="fig|1007676.4.peg.2431"/>
<evidence type="ECO:0000313" key="3">
    <source>
        <dbReference type="EMBL" id="AKP68187.1"/>
    </source>
</evidence>
<dbReference type="SUPFAM" id="SSF51445">
    <property type="entry name" value="(Trans)glycosidases"/>
    <property type="match status" value="1"/>
</dbReference>
<dbReference type="InterPro" id="IPR036366">
    <property type="entry name" value="PGBDSf"/>
</dbReference>